<dbReference type="SUPFAM" id="SSF56935">
    <property type="entry name" value="Porins"/>
    <property type="match status" value="1"/>
</dbReference>
<dbReference type="PROSITE" id="PS52016">
    <property type="entry name" value="TONB_DEPENDENT_REC_3"/>
    <property type="match status" value="1"/>
</dbReference>
<keyword evidence="4 7" id="KW-0812">Transmembrane</keyword>
<dbReference type="GO" id="GO:0009279">
    <property type="term" value="C:cell outer membrane"/>
    <property type="evidence" value="ECO:0007669"/>
    <property type="project" value="UniProtKB-SubCell"/>
</dbReference>
<evidence type="ECO:0000256" key="6">
    <source>
        <dbReference type="ARBA" id="ARBA00023237"/>
    </source>
</evidence>
<evidence type="ECO:0000313" key="11">
    <source>
        <dbReference type="Proteomes" id="UP000199452"/>
    </source>
</evidence>
<dbReference type="SUPFAM" id="SSF49464">
    <property type="entry name" value="Carboxypeptidase regulatory domain-like"/>
    <property type="match status" value="1"/>
</dbReference>
<proteinExistence type="inferred from homology"/>
<dbReference type="AlphaFoldDB" id="A0A1G6MUZ0"/>
<keyword evidence="11" id="KW-1185">Reference proteome</keyword>
<dbReference type="NCBIfam" id="TIGR04056">
    <property type="entry name" value="OMP_RagA_SusC"/>
    <property type="match status" value="1"/>
</dbReference>
<dbReference type="Pfam" id="PF07715">
    <property type="entry name" value="Plug"/>
    <property type="match status" value="1"/>
</dbReference>
<keyword evidence="5 7" id="KW-0472">Membrane</keyword>
<dbReference type="InterPro" id="IPR012910">
    <property type="entry name" value="Plug_dom"/>
</dbReference>
<keyword evidence="3 7" id="KW-1134">Transmembrane beta strand</keyword>
<keyword evidence="2 7" id="KW-0813">Transport</keyword>
<keyword evidence="8" id="KW-0732">Signal</keyword>
<feature type="domain" description="TonB-dependent receptor plug" evidence="9">
    <location>
        <begin position="111"/>
        <end position="217"/>
    </location>
</feature>
<dbReference type="InterPro" id="IPR008969">
    <property type="entry name" value="CarboxyPept-like_regulatory"/>
</dbReference>
<dbReference type="Pfam" id="PF13715">
    <property type="entry name" value="CarbopepD_reg_2"/>
    <property type="match status" value="1"/>
</dbReference>
<accession>A0A1G6MUZ0</accession>
<evidence type="ECO:0000256" key="7">
    <source>
        <dbReference type="PROSITE-ProRule" id="PRU01360"/>
    </source>
</evidence>
<comment type="similarity">
    <text evidence="7">Belongs to the TonB-dependent receptor family.</text>
</comment>
<feature type="signal peptide" evidence="8">
    <location>
        <begin position="1"/>
        <end position="19"/>
    </location>
</feature>
<dbReference type="Gene3D" id="2.40.170.20">
    <property type="entry name" value="TonB-dependent receptor, beta-barrel domain"/>
    <property type="match status" value="1"/>
</dbReference>
<dbReference type="RefSeq" id="WP_092438829.1">
    <property type="nucleotide sequence ID" value="NZ_FMYP01000038.1"/>
</dbReference>
<name>A0A1G6MUZ0_9BACT</name>
<keyword evidence="6 7" id="KW-0998">Cell outer membrane</keyword>
<dbReference type="InterPro" id="IPR023996">
    <property type="entry name" value="TonB-dep_OMP_SusC/RagA"/>
</dbReference>
<evidence type="ECO:0000313" key="10">
    <source>
        <dbReference type="EMBL" id="SDC58785.1"/>
    </source>
</evidence>
<sequence>MKRIILICFAILFPAVIFAQQTISGRVTDESGSTMPGTNVYIKSTFKGTTTDLDGFYTISVNSTDTVVFSMVGFNRLEIIPGNRTTIDIVLKTSSRQLDEVVVIGYGTSKSRDLTAPIVTIKSEEISRQTTANPAQALQGKMAGVTVTNSGEPGSAPQIRIRGVGTALATGSGPLYIVDGIVVSNISFLNNNDIESLSVLKDASAGAIYGVQAANGVVLITTKKGKIGEPQFNFSAYAGVQRATNLVKMANTTQYIELLNQRSGLTGAGNTFDPTNFPVSTQWYKALLRNPFISNVEFNVSGGGEKNLYSFGISHFYQDGLIETKNKNNHYDRINFRAKNDYTFNSHISGGFGLIFSRSLNIPTNNYALFQAYVTPPAFGPKNPDGTWSDPTALGFSGPFANPAASVYYYDDRTEEYSMLPNAYLALKFNDDLTFKTTFSGDIGFSLQRNYTPTYYVSGLQSNKTSNLAKNNNFRKNIIWDNTLDYSKTVGKSDFKFMVGSSIQEFYDTYLSGTRYNVPYLSDATLFLTLGDDGTQRASDGGNKSRVASFFTRVGYSFNSKYLITGTFRADGSSKYANNQWGYFPSVGLGWILSNENFLKDNTYINFLKIRASWGKLGNSNVPANSSVTYGGPVDGGIFGGNNYIPGLTFSTVIKSPLKWEVIEEYDAGFEVYAFHSRMNLEVDYYTRVTNDAVFNAPVPGITGTDNLLGNNGKIQNNGLELVLGWTDQTEDGKIKYNVSANFATIHNEVLEINNQAGVLYGPQLLNGSFITRTIKGKPIGSFYGYDVVGVFQSNADIDDYKSANGTILQPDAIPGDLKFANTNGDDIINGDDRTYLGSPVPKYTLGLNGGVTYGSWDISIAIQGVAGNKLFNFKRANRNAFPDANYDYDFYQNHWDGKGSSSVYPSAALTRKNIQPNSFFVESGSYIRIRSLQFGYTISEKIAKKVAFKSARVYLNAQNPLTIFGYNGFTPEIGGRPTSTGIDESTYPLSSIYTFGINASF</sequence>
<dbReference type="STRING" id="1640674.SAMN05216323_103825"/>
<dbReference type="InterPro" id="IPR039426">
    <property type="entry name" value="TonB-dep_rcpt-like"/>
</dbReference>
<evidence type="ECO:0000256" key="2">
    <source>
        <dbReference type="ARBA" id="ARBA00022448"/>
    </source>
</evidence>
<dbReference type="Proteomes" id="UP000199452">
    <property type="component" value="Unassembled WGS sequence"/>
</dbReference>
<reference evidence="10 11" key="1">
    <citation type="submission" date="2016-09" db="EMBL/GenBank/DDBJ databases">
        <authorList>
            <person name="Capua I."/>
            <person name="De Benedictis P."/>
            <person name="Joannis T."/>
            <person name="Lombin L.H."/>
            <person name="Cattoli G."/>
        </authorList>
    </citation>
    <scope>NUCLEOTIDE SEQUENCE [LARGE SCALE GENOMIC DNA]</scope>
    <source>
        <strain evidence="10 11">A7P-90m</strain>
    </source>
</reference>
<gene>
    <name evidence="10" type="ORF">SAMN05216323_103825</name>
</gene>
<feature type="chain" id="PRO_5011591364" evidence="8">
    <location>
        <begin position="20"/>
        <end position="1002"/>
    </location>
</feature>
<organism evidence="10 11">
    <name type="scientific">Williamwhitmania taraxaci</name>
    <dbReference type="NCBI Taxonomy" id="1640674"/>
    <lineage>
        <taxon>Bacteria</taxon>
        <taxon>Pseudomonadati</taxon>
        <taxon>Bacteroidota</taxon>
        <taxon>Bacteroidia</taxon>
        <taxon>Bacteroidales</taxon>
        <taxon>Williamwhitmaniaceae</taxon>
        <taxon>Williamwhitmania</taxon>
    </lineage>
</organism>
<evidence type="ECO:0000256" key="8">
    <source>
        <dbReference type="SAM" id="SignalP"/>
    </source>
</evidence>
<dbReference type="OrthoDB" id="1109428at2"/>
<evidence type="ECO:0000259" key="9">
    <source>
        <dbReference type="Pfam" id="PF07715"/>
    </source>
</evidence>
<dbReference type="InterPro" id="IPR023997">
    <property type="entry name" value="TonB-dep_OMP_SusC/RagA_CS"/>
</dbReference>
<dbReference type="Gene3D" id="2.170.130.10">
    <property type="entry name" value="TonB-dependent receptor, plug domain"/>
    <property type="match status" value="1"/>
</dbReference>
<evidence type="ECO:0000256" key="4">
    <source>
        <dbReference type="ARBA" id="ARBA00022692"/>
    </source>
</evidence>
<protein>
    <submittedName>
        <fullName evidence="10">TonB-linked outer membrane protein, SusC/RagA family</fullName>
    </submittedName>
</protein>
<dbReference type="InterPro" id="IPR036942">
    <property type="entry name" value="Beta-barrel_TonB_sf"/>
</dbReference>
<dbReference type="InterPro" id="IPR037066">
    <property type="entry name" value="Plug_dom_sf"/>
</dbReference>
<evidence type="ECO:0000256" key="5">
    <source>
        <dbReference type="ARBA" id="ARBA00023136"/>
    </source>
</evidence>
<evidence type="ECO:0000256" key="1">
    <source>
        <dbReference type="ARBA" id="ARBA00004571"/>
    </source>
</evidence>
<evidence type="ECO:0000256" key="3">
    <source>
        <dbReference type="ARBA" id="ARBA00022452"/>
    </source>
</evidence>
<dbReference type="NCBIfam" id="TIGR04057">
    <property type="entry name" value="SusC_RagA_signa"/>
    <property type="match status" value="1"/>
</dbReference>
<dbReference type="Gene3D" id="2.60.40.1120">
    <property type="entry name" value="Carboxypeptidase-like, regulatory domain"/>
    <property type="match status" value="1"/>
</dbReference>
<comment type="subcellular location">
    <subcellularLocation>
        <location evidence="1 7">Cell outer membrane</location>
        <topology evidence="1 7">Multi-pass membrane protein</topology>
    </subcellularLocation>
</comment>
<dbReference type="EMBL" id="FMYP01000038">
    <property type="protein sequence ID" value="SDC58785.1"/>
    <property type="molecule type" value="Genomic_DNA"/>
</dbReference>